<dbReference type="PANTHER" id="PTHR43227">
    <property type="entry name" value="BLL4140 PROTEIN"/>
    <property type="match status" value="1"/>
</dbReference>
<feature type="transmembrane region" description="Helical" evidence="7">
    <location>
        <begin position="230"/>
        <end position="250"/>
    </location>
</feature>
<evidence type="ECO:0000313" key="9">
    <source>
        <dbReference type="EMBL" id="QQA01968.1"/>
    </source>
</evidence>
<sequence length="315" mass="36027">MKEHETKLANSHSIWKKIIEQRYLFLLSVPFVIWLIIFAYIPLAGWLMAFQDYKPNLGFLGSKWVGLKHFIRMFTDPILAPKFRQVLLNTVGMSLMGLIFGFSFPIMFAIFLNEIQGIKFKKFVQTVSYLPHFVSWVIVANIISSALSPTGMVNELLLNLGIFKEPYNFMAQPKLFWWIVTFADVWKETGWNAIIYIAAIAGIDQQLYEAAVVDGCNRWQKIWHVTLPGIRNTIITLLIINIGNIINIGFEKQWLLSNPVVAPVASVLDKYIIDFGISNYNFSYGTALGIFKSFVSILLLIIANKIAKRFDSNIM</sequence>
<evidence type="ECO:0000256" key="3">
    <source>
        <dbReference type="ARBA" id="ARBA00022475"/>
    </source>
</evidence>
<keyword evidence="6 7" id="KW-0472">Membrane</keyword>
<dbReference type="Gene3D" id="1.10.3720.10">
    <property type="entry name" value="MetI-like"/>
    <property type="match status" value="1"/>
</dbReference>
<dbReference type="InterPro" id="IPR000515">
    <property type="entry name" value="MetI-like"/>
</dbReference>
<dbReference type="InterPro" id="IPR050809">
    <property type="entry name" value="UgpAE/MalFG_permease"/>
</dbReference>
<evidence type="ECO:0000256" key="7">
    <source>
        <dbReference type="RuleBase" id="RU363032"/>
    </source>
</evidence>
<accession>A0A7T3RFA9</accession>
<feature type="transmembrane region" description="Helical" evidence="7">
    <location>
        <begin position="23"/>
        <end position="49"/>
    </location>
</feature>
<protein>
    <submittedName>
        <fullName evidence="9">Sugar ABC transporter permease</fullName>
    </submittedName>
</protein>
<dbReference type="RefSeq" id="WP_198443458.1">
    <property type="nucleotide sequence ID" value="NZ_CBCSHE010000004.1"/>
</dbReference>
<dbReference type="GO" id="GO:0055085">
    <property type="term" value="P:transmembrane transport"/>
    <property type="evidence" value="ECO:0007669"/>
    <property type="project" value="InterPro"/>
</dbReference>
<keyword evidence="4 7" id="KW-0812">Transmembrane</keyword>
<dbReference type="Pfam" id="PF00528">
    <property type="entry name" value="BPD_transp_1"/>
    <property type="match status" value="1"/>
</dbReference>
<comment type="subcellular location">
    <subcellularLocation>
        <location evidence="1 7">Cell membrane</location>
        <topology evidence="1 7">Multi-pass membrane protein</topology>
    </subcellularLocation>
</comment>
<dbReference type="EMBL" id="CP064936">
    <property type="protein sequence ID" value="QQA01968.1"/>
    <property type="molecule type" value="Genomic_DNA"/>
</dbReference>
<dbReference type="Proteomes" id="UP000595224">
    <property type="component" value="Chromosome"/>
</dbReference>
<dbReference type="PROSITE" id="PS50928">
    <property type="entry name" value="ABC_TM1"/>
    <property type="match status" value="1"/>
</dbReference>
<dbReference type="GO" id="GO:0005886">
    <property type="term" value="C:plasma membrane"/>
    <property type="evidence" value="ECO:0007669"/>
    <property type="project" value="UniProtKB-SubCell"/>
</dbReference>
<keyword evidence="5 7" id="KW-1133">Transmembrane helix</keyword>
<dbReference type="SUPFAM" id="SSF161098">
    <property type="entry name" value="MetI-like"/>
    <property type="match status" value="1"/>
</dbReference>
<keyword evidence="3" id="KW-1003">Cell membrane</keyword>
<feature type="transmembrane region" description="Helical" evidence="7">
    <location>
        <begin position="91"/>
        <end position="112"/>
    </location>
</feature>
<dbReference type="InterPro" id="IPR035906">
    <property type="entry name" value="MetI-like_sf"/>
</dbReference>
<evidence type="ECO:0000256" key="2">
    <source>
        <dbReference type="ARBA" id="ARBA00022448"/>
    </source>
</evidence>
<feature type="domain" description="ABC transmembrane type-1" evidence="8">
    <location>
        <begin position="87"/>
        <end position="303"/>
    </location>
</feature>
<keyword evidence="2 7" id="KW-0813">Transport</keyword>
<feature type="transmembrane region" description="Helical" evidence="7">
    <location>
        <begin position="282"/>
        <end position="303"/>
    </location>
</feature>
<gene>
    <name evidence="9" type="ORF">IWA51_05065</name>
</gene>
<dbReference type="AlphaFoldDB" id="A0A7T3RFA9"/>
<keyword evidence="10" id="KW-1185">Reference proteome</keyword>
<comment type="similarity">
    <text evidence="7">Belongs to the binding-protein-dependent transport system permease family.</text>
</comment>
<evidence type="ECO:0000259" key="8">
    <source>
        <dbReference type="PROSITE" id="PS50928"/>
    </source>
</evidence>
<dbReference type="CDD" id="cd06261">
    <property type="entry name" value="TM_PBP2"/>
    <property type="match status" value="1"/>
</dbReference>
<name>A0A7T3RFA9_9SPIR</name>
<evidence type="ECO:0000256" key="1">
    <source>
        <dbReference type="ARBA" id="ARBA00004651"/>
    </source>
</evidence>
<proteinExistence type="inferred from homology"/>
<dbReference type="PANTHER" id="PTHR43227:SF11">
    <property type="entry name" value="BLL4140 PROTEIN"/>
    <property type="match status" value="1"/>
</dbReference>
<evidence type="ECO:0000256" key="5">
    <source>
        <dbReference type="ARBA" id="ARBA00022989"/>
    </source>
</evidence>
<reference evidence="9 10" key="1">
    <citation type="submission" date="2020-11" db="EMBL/GenBank/DDBJ databases">
        <title>Treponema Peruensis nv. sp., first commensal Treponema isolated from human feces.</title>
        <authorList>
            <person name="Belkhou C."/>
            <person name="Raes J."/>
        </authorList>
    </citation>
    <scope>NUCLEOTIDE SEQUENCE [LARGE SCALE GENOMIC DNA]</scope>
    <source>
        <strain evidence="9 10">RCC2812</strain>
    </source>
</reference>
<dbReference type="KEGG" id="tper:IWA51_05065"/>
<organism evidence="9 10">
    <name type="scientific">Treponema peruense</name>
    <dbReference type="NCBI Taxonomy" id="2787628"/>
    <lineage>
        <taxon>Bacteria</taxon>
        <taxon>Pseudomonadati</taxon>
        <taxon>Spirochaetota</taxon>
        <taxon>Spirochaetia</taxon>
        <taxon>Spirochaetales</taxon>
        <taxon>Treponemataceae</taxon>
        <taxon>Treponema</taxon>
    </lineage>
</organism>
<evidence type="ECO:0000256" key="6">
    <source>
        <dbReference type="ARBA" id="ARBA00023136"/>
    </source>
</evidence>
<evidence type="ECO:0000256" key="4">
    <source>
        <dbReference type="ARBA" id="ARBA00022692"/>
    </source>
</evidence>
<evidence type="ECO:0000313" key="10">
    <source>
        <dbReference type="Proteomes" id="UP000595224"/>
    </source>
</evidence>